<gene>
    <name evidence="3" type="ORF">ABL78_0328</name>
</gene>
<dbReference type="PANTHER" id="PTHR12472">
    <property type="entry name" value="RAB3-GAP REGULATORY DOMAIN"/>
    <property type="match status" value="1"/>
</dbReference>
<protein>
    <recommendedName>
        <fullName evidence="2">Rab3-GAP regulatory subunit N-terminal domain-containing protein</fullName>
    </recommendedName>
</protein>
<sequence>MSFATTPVKLVTVGRVPARDRGLFTGVAPFVVEVFPGVFLIASVVRTKNQCILELVEPTGTNAATTTTAACTARPNSALVSSSPLPGPPSAPVVQRRLSVPSSAPLDKPNAASTTVPVALKSAFRVPRVIQLVAEDEGVIETVALVRDPLDMAFAAALEAQDRASPQSPLRDTATATAGAACTSSIPSIHHVHIHFFIGTSNGTVIVGNALRGTILAVAQFQYHHLFNSEARGKRSTTTSSSPVAGTSDNGGAEEVQGDNKGPARNQGVVKFVLREKRGEQLWNPSLPLPRENNIQAAPDGAFSPKMAAAASPTAGSSVASVYVLHSGGKVVELTRAALDVFVRSSVDRLDGRRPHLILEWEPDASPSSFPVAGPASNFAAHVDRVFVLEPPSSCSPMERCTATTKSASPQSTHFSIRDADILTETPESATSSASALLAPLGPPQPPCEMLLVGGCCPLFSFYRLRPPSSGFSAFNAVKAVRTIMTDVARTLWFGAFGTKSTAERPSHLKKIAAPSTRHFLQADAKCAALQIDPSQQYAAFAVESGGRIYVVEVQTGVISCVLKGCRAAQFTWWWVDSVAGRPALLLVVYLPLRRAVEVYTPRTWERLAACHVPEGCVLLRTCGVPSERSPGACAAVHNGSLVRSSTPMPRVCIGCGSGALLMDPAGTLYEIRIRWVLEDPVHHAACLQPLSPLSGVDACVSTSARGEDSLLSASVLRRCQTPDDFLELALQFPLPQPCIVWEGSASPTSTSDDYSASGTAAVVTKAYVVRGGDEVRQYCKSLEVLCSTVQRRFAPGYADIVVTPMPCAPQQMLEGSASRVPRNTTAAQCLHYVRTYRSLTENYYRLLSCRHVTPSRYFDPAQWTSGLITPELWVENFSTASSAATVGFVRQLEERMTALLASFPGEQSIFKMHLSGYWYPVLRKVPSLATIAATSCTLADPGCFMPLPTFLRCFYCGTPRPSLLRGAIEVAEDADGSVNFLGPFSDLVFGKLGLNSFFAQLPTLTELGCSDGDVALITVTWISRQGGRSLHSLLSCTTVGLLAATLLSFSDDHFLRALDRAPIPFISVEGDIATATAADSITSLLWCCAVRCALRPSATPAAGQHFTRRVRQLLQLWHSLVKGVVPPVATPAPALDQISNSGIDARIAFSLRLGSVEPPSLPMTTTTSVDDTSYAGMRGGGATGSDRNGFSSREAPAEGDAFEVYLQLNGISISLLDDFTVPRGDADADAVRNLPLLYTFVSSLGATEHVRSRSSGACDSPDVVESLPWIEGLQWDQERFRNEVIKPLEKLWQQLTSSATGKSASCGAKTAVRGAAGAAADKVGRQSVHTSCLLLVAMSVLEHAIRPLTDVSFFFWDNDTIPDGNLFPVDGTPRGLILSGSRTSREYLKSVHKLATLVESMVQQAVAPLENADRVLLIQNISIALSEDDALLFPLVPNFLRARLTVWMQVLAQAPHAPLRRVQRVNRLVSLILFFSEAPALTMGGVALTQLQSQMSVPWRELIGGANRRDQLRLLPDVFIADVSSPSMSSQVLSHAQHAGLALSTYAMEDENPYSAPLHVGVAAAVLRRFLVAGGVLYGQQRGKRFTSAASAVIVTPAPSFDLVADDTRQCIARLAHCLGLPEVRSDIADIVLMDYEIKHLFPVASIEQEMLLISTKDVAPQIGVSVLQCYLAQILQYVTTQRKNYGRHGERAAFEIASENLRRLVDVLSTECRAWLQQRETETVTAVTGGSTTGTQRSCATLPSSASGGSIAPTDLLLLYDASWVTVAEYQDMRCLVCSLLALPKGTPERRNFYQVLFTLSQWACEGRLALPTSLQRIARELPNIVESWSKIL</sequence>
<comment type="caution">
    <text evidence="3">The sequence shown here is derived from an EMBL/GenBank/DDBJ whole genome shotgun (WGS) entry which is preliminary data.</text>
</comment>
<dbReference type="VEuPathDB" id="TriTrypDB:Lsey_0004_0560"/>
<feature type="region of interest" description="Disordered" evidence="1">
    <location>
        <begin position="231"/>
        <end position="266"/>
    </location>
</feature>
<dbReference type="PANTHER" id="PTHR12472:SF0">
    <property type="entry name" value="RAB3 GTPASE-ACTIVATING PROTEIN NON-CATALYTIC SUBUNIT"/>
    <property type="match status" value="1"/>
</dbReference>
<proteinExistence type="predicted"/>
<evidence type="ECO:0000313" key="3">
    <source>
        <dbReference type="EMBL" id="KPI90568.1"/>
    </source>
</evidence>
<feature type="domain" description="Rab3-GAP regulatory subunit N-terminal" evidence="2">
    <location>
        <begin position="452"/>
        <end position="620"/>
    </location>
</feature>
<dbReference type="Pfam" id="PF14655">
    <property type="entry name" value="RAB3GAP2_N"/>
    <property type="match status" value="1"/>
</dbReference>
<accession>A0A0N1IMK5</accession>
<evidence type="ECO:0000313" key="4">
    <source>
        <dbReference type="Proteomes" id="UP000038009"/>
    </source>
</evidence>
<dbReference type="OrthoDB" id="2019917at2759"/>
<keyword evidence="4" id="KW-1185">Reference proteome</keyword>
<dbReference type="OMA" id="SQWACEG"/>
<feature type="region of interest" description="Disordered" evidence="1">
    <location>
        <begin position="79"/>
        <end position="111"/>
    </location>
</feature>
<name>A0A0N1IMK5_LEPSE</name>
<reference evidence="3 4" key="1">
    <citation type="journal article" date="2015" name="PLoS Pathog.">
        <title>Leptomonas seymouri: Adaptations to the Dixenous Life Cycle Analyzed by Genome Sequencing, Transcriptome Profiling and Co-infection with Leishmania donovani.</title>
        <authorList>
            <person name="Kraeva N."/>
            <person name="Butenko A."/>
            <person name="Hlavacova J."/>
            <person name="Kostygov A."/>
            <person name="Myskova J."/>
            <person name="Grybchuk D."/>
            <person name="Lestinova T."/>
            <person name="Votypka J."/>
            <person name="Volf P."/>
            <person name="Opperdoes F."/>
            <person name="Flegontov P."/>
            <person name="Lukes J."/>
            <person name="Yurchenko V."/>
        </authorList>
    </citation>
    <scope>NUCLEOTIDE SEQUENCE [LARGE SCALE GENOMIC DNA]</scope>
    <source>
        <strain evidence="3 4">ATCC 30220</strain>
    </source>
</reference>
<dbReference type="EMBL" id="LJSK01000004">
    <property type="protein sequence ID" value="KPI90568.1"/>
    <property type="molecule type" value="Genomic_DNA"/>
</dbReference>
<organism evidence="3 4">
    <name type="scientific">Leptomonas seymouri</name>
    <dbReference type="NCBI Taxonomy" id="5684"/>
    <lineage>
        <taxon>Eukaryota</taxon>
        <taxon>Discoba</taxon>
        <taxon>Euglenozoa</taxon>
        <taxon>Kinetoplastea</taxon>
        <taxon>Metakinetoplastina</taxon>
        <taxon>Trypanosomatida</taxon>
        <taxon>Trypanosomatidae</taxon>
        <taxon>Leishmaniinae</taxon>
        <taxon>Leptomonas</taxon>
    </lineage>
</organism>
<dbReference type="InterPro" id="IPR032839">
    <property type="entry name" value="RAB3GAP_N"/>
</dbReference>
<evidence type="ECO:0000259" key="2">
    <source>
        <dbReference type="Pfam" id="PF14655"/>
    </source>
</evidence>
<dbReference type="InterPro" id="IPR026059">
    <property type="entry name" value="Rab3GAP2"/>
</dbReference>
<feature type="compositionally biased region" description="Polar residues" evidence="1">
    <location>
        <begin position="236"/>
        <end position="250"/>
    </location>
</feature>
<dbReference type="Proteomes" id="UP000038009">
    <property type="component" value="Unassembled WGS sequence"/>
</dbReference>
<evidence type="ECO:0000256" key="1">
    <source>
        <dbReference type="SAM" id="MobiDB-lite"/>
    </source>
</evidence>